<proteinExistence type="predicted"/>
<accession>A0AAD2CZM4</accession>
<evidence type="ECO:0000256" key="3">
    <source>
        <dbReference type="SAM" id="Phobius"/>
    </source>
</evidence>
<keyword evidence="3" id="KW-1133">Transmembrane helix</keyword>
<protein>
    <submittedName>
        <fullName evidence="4">Uncharacterized protein</fullName>
    </submittedName>
</protein>
<sequence>MSPPTSHELSRPRSNSRGQETKPFLSGRFIFATFFLYVIFSSYTFWNSYAESLSMQMATLSSPYSAAHVFCPESLAMSNQTKDHEKRMKIMQKTNEELLRTNEELLAKLKKKSNETKHLRLDFLQLSRRVHYQMEEVTTPPVASNQSVGSLLRYLPLNLIDINGLHLSDYMADNWMTSTKNFLQLKPPPDVAGIQTATRPSMTKDWTDFSVEHLSNIWSLFNLTRNEDEGMLEEVILNLYSYMRLAKRRKSLYSAYDKVHKHQGDIVMKRTIAMIAFQPMIAAVDKDAMETLSDEEARKLQERADLLTTYSLAVTIASLYQVGFGRIIVVGYRDEDELGVRGAFELIHNAFPDEAPSTNGSATILQEGIHAFQLALNGTTEVAYTRIYDEKWVFTRHVPVSMVRGSIVGMQKALKGELNATMTLAWLGQNHADITKYWKYVYLSEPDTILNTKPWLLPSIRHQLDQGHSFYPHRINPVPHQADFPTTFKEHPGMFLPKDIHPFSNISTLDPLSHFGRHGSFADACCDGGDVLPGRTKEFGTGRFPCRDGYWWFFCGFDHHEDNETYAQMDRKQLARDEHKRLLEYPMIRFRDGSGMVWASNERGRRCFPSNGPCS</sequence>
<evidence type="ECO:0000313" key="4">
    <source>
        <dbReference type="EMBL" id="CAJ1944259.1"/>
    </source>
</evidence>
<gene>
    <name evidence="4" type="ORF">CYCCA115_LOCUS8798</name>
</gene>
<feature type="region of interest" description="Disordered" evidence="2">
    <location>
        <begin position="1"/>
        <end position="20"/>
    </location>
</feature>
<dbReference type="EMBL" id="CAKOGP040001224">
    <property type="protein sequence ID" value="CAJ1944259.1"/>
    <property type="molecule type" value="Genomic_DNA"/>
</dbReference>
<dbReference type="AlphaFoldDB" id="A0AAD2CZM4"/>
<evidence type="ECO:0000256" key="1">
    <source>
        <dbReference type="SAM" id="Coils"/>
    </source>
</evidence>
<evidence type="ECO:0000313" key="5">
    <source>
        <dbReference type="Proteomes" id="UP001295423"/>
    </source>
</evidence>
<name>A0AAD2CZM4_9STRA</name>
<evidence type="ECO:0000256" key="2">
    <source>
        <dbReference type="SAM" id="MobiDB-lite"/>
    </source>
</evidence>
<keyword evidence="3" id="KW-0812">Transmembrane</keyword>
<feature type="compositionally biased region" description="Polar residues" evidence="2">
    <location>
        <begin position="1"/>
        <end position="18"/>
    </location>
</feature>
<keyword evidence="1" id="KW-0175">Coiled coil</keyword>
<feature type="coiled-coil region" evidence="1">
    <location>
        <begin position="81"/>
        <end position="122"/>
    </location>
</feature>
<reference evidence="4" key="1">
    <citation type="submission" date="2023-08" db="EMBL/GenBank/DDBJ databases">
        <authorList>
            <person name="Audoor S."/>
            <person name="Bilcke G."/>
        </authorList>
    </citation>
    <scope>NUCLEOTIDE SEQUENCE</scope>
</reference>
<keyword evidence="5" id="KW-1185">Reference proteome</keyword>
<organism evidence="4 5">
    <name type="scientific">Cylindrotheca closterium</name>
    <dbReference type="NCBI Taxonomy" id="2856"/>
    <lineage>
        <taxon>Eukaryota</taxon>
        <taxon>Sar</taxon>
        <taxon>Stramenopiles</taxon>
        <taxon>Ochrophyta</taxon>
        <taxon>Bacillariophyta</taxon>
        <taxon>Bacillariophyceae</taxon>
        <taxon>Bacillariophycidae</taxon>
        <taxon>Bacillariales</taxon>
        <taxon>Bacillariaceae</taxon>
        <taxon>Cylindrotheca</taxon>
    </lineage>
</organism>
<dbReference type="Proteomes" id="UP001295423">
    <property type="component" value="Unassembled WGS sequence"/>
</dbReference>
<comment type="caution">
    <text evidence="4">The sequence shown here is derived from an EMBL/GenBank/DDBJ whole genome shotgun (WGS) entry which is preliminary data.</text>
</comment>
<feature type="transmembrane region" description="Helical" evidence="3">
    <location>
        <begin position="25"/>
        <end position="46"/>
    </location>
</feature>
<keyword evidence="3" id="KW-0472">Membrane</keyword>